<gene>
    <name evidence="1" type="ORF">GZH46_00862</name>
</gene>
<evidence type="ECO:0000313" key="2">
    <source>
        <dbReference type="Proteomes" id="UP000825002"/>
    </source>
</evidence>
<proteinExistence type="predicted"/>
<comment type="caution">
    <text evidence="1">The sequence shown here is derived from an EMBL/GenBank/DDBJ whole genome shotgun (WGS) entry which is preliminary data.</text>
</comment>
<protein>
    <submittedName>
        <fullName evidence="1">Uncharacterized protein</fullName>
    </submittedName>
</protein>
<dbReference type="EMBL" id="JAIFTH010000117">
    <property type="protein sequence ID" value="KAG9510586.1"/>
    <property type="molecule type" value="Genomic_DNA"/>
</dbReference>
<evidence type="ECO:0000313" key="1">
    <source>
        <dbReference type="EMBL" id="KAG9510586.1"/>
    </source>
</evidence>
<dbReference type="Proteomes" id="UP000825002">
    <property type="component" value="Unassembled WGS sequence"/>
</dbReference>
<name>A0ABQ7SB09_9ACAR</name>
<accession>A0ABQ7SB09</accession>
<reference evidence="1 2" key="1">
    <citation type="submission" date="2020-10" db="EMBL/GenBank/DDBJ databases">
        <authorList>
            <person name="Klimov P.B."/>
            <person name="Dyachkov S.M."/>
            <person name="Chetverikov P.E."/>
        </authorList>
    </citation>
    <scope>NUCLEOTIDE SEQUENCE [LARGE SCALE GENOMIC DNA]</scope>
    <source>
        <strain evidence="1">BMOC 18-1129-001#AD2665</strain>
        <tissue evidence="1">Entire mites</tissue>
    </source>
</reference>
<keyword evidence="2" id="KW-1185">Reference proteome</keyword>
<sequence length="118" mass="13023">MLLEQLVKILDGHLFASGFVDSVRQATRAKLHARYVQFGQQMSCGRCVIHKVLSVPIEHFDASVKQALVVVETFPNLQALGVQIGMMHVEHVSARQPNSALISNHDTICVSPVFSEQS</sequence>
<organism evidence="1 2">
    <name type="scientific">Fragariocoptes setiger</name>
    <dbReference type="NCBI Taxonomy" id="1670756"/>
    <lineage>
        <taxon>Eukaryota</taxon>
        <taxon>Metazoa</taxon>
        <taxon>Ecdysozoa</taxon>
        <taxon>Arthropoda</taxon>
        <taxon>Chelicerata</taxon>
        <taxon>Arachnida</taxon>
        <taxon>Acari</taxon>
        <taxon>Acariformes</taxon>
        <taxon>Trombidiformes</taxon>
        <taxon>Prostigmata</taxon>
        <taxon>Eupodina</taxon>
        <taxon>Eriophyoidea</taxon>
        <taxon>Phytoptidae</taxon>
        <taxon>Fragariocoptes</taxon>
    </lineage>
</organism>